<accession>A0A0E9WKX5</accession>
<dbReference type="EMBL" id="GBXM01018449">
    <property type="protein sequence ID" value="JAH90128.1"/>
    <property type="molecule type" value="Transcribed_RNA"/>
</dbReference>
<organism evidence="1">
    <name type="scientific">Anguilla anguilla</name>
    <name type="common">European freshwater eel</name>
    <name type="synonym">Muraena anguilla</name>
    <dbReference type="NCBI Taxonomy" id="7936"/>
    <lineage>
        <taxon>Eukaryota</taxon>
        <taxon>Metazoa</taxon>
        <taxon>Chordata</taxon>
        <taxon>Craniata</taxon>
        <taxon>Vertebrata</taxon>
        <taxon>Euteleostomi</taxon>
        <taxon>Actinopterygii</taxon>
        <taxon>Neopterygii</taxon>
        <taxon>Teleostei</taxon>
        <taxon>Anguilliformes</taxon>
        <taxon>Anguillidae</taxon>
        <taxon>Anguilla</taxon>
    </lineage>
</organism>
<reference evidence="1" key="2">
    <citation type="journal article" date="2015" name="Fish Shellfish Immunol.">
        <title>Early steps in the European eel (Anguilla anguilla)-Vibrio vulnificus interaction in the gills: Role of the RtxA13 toxin.</title>
        <authorList>
            <person name="Callol A."/>
            <person name="Pajuelo D."/>
            <person name="Ebbesson L."/>
            <person name="Teles M."/>
            <person name="MacKenzie S."/>
            <person name="Amaro C."/>
        </authorList>
    </citation>
    <scope>NUCLEOTIDE SEQUENCE</scope>
</reference>
<evidence type="ECO:0000313" key="1">
    <source>
        <dbReference type="EMBL" id="JAH90128.1"/>
    </source>
</evidence>
<name>A0A0E9WKX5_ANGAN</name>
<reference evidence="1" key="1">
    <citation type="submission" date="2014-11" db="EMBL/GenBank/DDBJ databases">
        <authorList>
            <person name="Amaro Gonzalez C."/>
        </authorList>
    </citation>
    <scope>NUCLEOTIDE SEQUENCE</scope>
</reference>
<proteinExistence type="predicted"/>
<protein>
    <submittedName>
        <fullName evidence="1">Uncharacterized protein</fullName>
    </submittedName>
</protein>
<sequence>MLGVQVSPPPALVWKEEQKVSWVALAFIFIAPSSGKANSTG</sequence>
<dbReference type="AlphaFoldDB" id="A0A0E9WKX5"/>